<protein>
    <submittedName>
        <fullName evidence="2">Uncharacterized protein</fullName>
    </submittedName>
</protein>
<gene>
    <name evidence="2" type="ORF">SRIMR7_36660</name>
</gene>
<proteinExistence type="predicted"/>
<dbReference type="EMBL" id="CP094298">
    <property type="protein sequence ID" value="UNZ07702.1"/>
    <property type="molecule type" value="Genomic_DNA"/>
</dbReference>
<feature type="region of interest" description="Disordered" evidence="1">
    <location>
        <begin position="28"/>
        <end position="99"/>
    </location>
</feature>
<dbReference type="GeneID" id="66853156"/>
<evidence type="ECO:0000313" key="3">
    <source>
        <dbReference type="Proteomes" id="UP000829494"/>
    </source>
</evidence>
<reference evidence="2 3" key="1">
    <citation type="submission" date="2022-03" db="EMBL/GenBank/DDBJ databases">
        <title>Complete genome of Streptomyces rimosus ssp. rimosus R7 (=ATCC 10970).</title>
        <authorList>
            <person name="Beganovic S."/>
            <person name="Ruckert C."/>
            <person name="Busche T."/>
            <person name="Kalinowski J."/>
            <person name="Wittmann C."/>
        </authorList>
    </citation>
    <scope>NUCLEOTIDE SEQUENCE [LARGE SCALE GENOMIC DNA]</scope>
    <source>
        <strain evidence="2 3">R7</strain>
    </source>
</reference>
<feature type="compositionally biased region" description="Basic residues" evidence="1">
    <location>
        <begin position="89"/>
        <end position="99"/>
    </location>
</feature>
<dbReference type="RefSeq" id="WP_003985970.1">
    <property type="nucleotide sequence ID" value="NZ_CP043497.1"/>
</dbReference>
<sequence length="99" mass="11063">MPLLAALWPLAMLGLVIALGRYEEALLRPRRPRRPPSAEPQAAVARGRQYRRPGPYGRAASIDRYRHAASPDRLPAHPLVFKGGAPQRIPRRHGHRPPS</sequence>
<evidence type="ECO:0000256" key="1">
    <source>
        <dbReference type="SAM" id="MobiDB-lite"/>
    </source>
</evidence>
<keyword evidence="3" id="KW-1185">Reference proteome</keyword>
<name>A0ABY3ZBM2_STRRM</name>
<accession>A0ABY3ZBM2</accession>
<organism evidence="2 3">
    <name type="scientific">Streptomyces rimosus subsp. rimosus</name>
    <dbReference type="NCBI Taxonomy" id="132474"/>
    <lineage>
        <taxon>Bacteria</taxon>
        <taxon>Bacillati</taxon>
        <taxon>Actinomycetota</taxon>
        <taxon>Actinomycetes</taxon>
        <taxon>Kitasatosporales</taxon>
        <taxon>Streptomycetaceae</taxon>
        <taxon>Streptomyces</taxon>
    </lineage>
</organism>
<feature type="compositionally biased region" description="Basic and acidic residues" evidence="1">
    <location>
        <begin position="61"/>
        <end position="70"/>
    </location>
</feature>
<dbReference type="Proteomes" id="UP000829494">
    <property type="component" value="Chromosome"/>
</dbReference>
<evidence type="ECO:0000313" key="2">
    <source>
        <dbReference type="EMBL" id="UNZ07702.1"/>
    </source>
</evidence>